<dbReference type="STRING" id="48269.A0A183LGA3"/>
<dbReference type="EMBL" id="UZAI01000758">
    <property type="protein sequence ID" value="VDO56186.1"/>
    <property type="molecule type" value="Genomic_DNA"/>
</dbReference>
<evidence type="ECO:0000313" key="2">
    <source>
        <dbReference type="EMBL" id="VDO56186.1"/>
    </source>
</evidence>
<organism evidence="2 3">
    <name type="scientific">Schistosoma margrebowiei</name>
    <dbReference type="NCBI Taxonomy" id="48269"/>
    <lineage>
        <taxon>Eukaryota</taxon>
        <taxon>Metazoa</taxon>
        <taxon>Spiralia</taxon>
        <taxon>Lophotrochozoa</taxon>
        <taxon>Platyhelminthes</taxon>
        <taxon>Trematoda</taxon>
        <taxon>Digenea</taxon>
        <taxon>Strigeidida</taxon>
        <taxon>Schistosomatoidea</taxon>
        <taxon>Schistosomatidae</taxon>
        <taxon>Schistosoma</taxon>
    </lineage>
</organism>
<proteinExistence type="predicted"/>
<feature type="compositionally biased region" description="Basic and acidic residues" evidence="1">
    <location>
        <begin position="1472"/>
        <end position="1481"/>
    </location>
</feature>
<feature type="region of interest" description="Disordered" evidence="1">
    <location>
        <begin position="1472"/>
        <end position="1504"/>
    </location>
</feature>
<evidence type="ECO:0000256" key="1">
    <source>
        <dbReference type="SAM" id="MobiDB-lite"/>
    </source>
</evidence>
<accession>A0A183LGA3</accession>
<feature type="region of interest" description="Disordered" evidence="1">
    <location>
        <begin position="1066"/>
        <end position="1095"/>
    </location>
</feature>
<feature type="compositionally biased region" description="Acidic residues" evidence="1">
    <location>
        <begin position="1081"/>
        <end position="1092"/>
    </location>
</feature>
<gene>
    <name evidence="2" type="ORF">SMRZ_LOCUS2828</name>
</gene>
<reference evidence="2 3" key="1">
    <citation type="submission" date="2018-11" db="EMBL/GenBank/DDBJ databases">
        <authorList>
            <consortium name="Pathogen Informatics"/>
        </authorList>
    </citation>
    <scope>NUCLEOTIDE SEQUENCE [LARGE SCALE GENOMIC DNA]</scope>
    <source>
        <strain evidence="2 3">Zambia</strain>
    </source>
</reference>
<sequence length="1762" mass="204085">MFFSCKYAALVLSSHLYQIHRVHQLRLPIWISSIYSCIYIRIVEMSINKENTTLNYNETSISLEGNTNEIILLSDLCLDFPKECNIYDEWNHLFLYIEWTNYFNAKVSLVINGWFESIGDLILINKEFADSHINCRHQFIPPVLRFGHAIDVYSSFECRRNTFDLGNLLLFTGLPSSVQKLSSSSSDSVFKCKKKSSKHHHEQMSQQSDHQNENYFNDSIKAIALSLSLLGPLFNGYFDSIESSAYYRNSADCILYAFIRRYALKDSTLKSNHYHHHDYDYISQLLMRAHSLIHSELWLRFLKTYCSEHLFIILLSHNLTCVQFFLPKSLISFHKAEYNESLTTEMNNDNVHDIYLLNSNVSQHYKSFDENTIQIDYGHSSKKRLWLFRSIYSPDNNQSISHYVNYYYRESFDSVFEPHGGIEVVICLLGELVCQSHSSNLISYGLKLLFTMLHHSSIMYAKFYAPALSHPGLENSMERRHKKLWLFQNCNDQLNCKPVPLSFGHCLLARLFKHPEFNMISSKSYEIMKVLLNEIILTFPVNILCKKSMKHTSSIGHLLINPSLLRCLILFGSQSFWYPTSKQQQQSGFGTHNSIHLSKSSNKSILFNYGLIPGIFELLMNINELSNSTIIIIKLYNLSILDKWQLIMAMLTGFRELFLENDNHHSIQRTLMNHEHLRFITQQWPITSLMNCLINRLSLSVVTNEPSKTRATLETIHRQSLYNNNNTDYIHSFYCTKRLCLLNLCRLIINLDANMYLSAAEQVFYTRSDHNYDHDDDDDDPDHKSNIDHQLFIHNDELETKVSTSTSPLSMSTSQISSTLDNDYLFWHKITRKCLNYTERLKIWEYSSFNHNKVIISSDNSTEGKCEVNQTSFEKNSSKLLIDSSTSYDITRIQTQNLSNTEDNQIKLVEIQSNHCQSLSSLSSSTSKQQQQVQQEQLLSNEGYQLNMIESIKYPMVISDSGVSISSLPVSSVDLINVENDVCNISEDNESIPTKHIQEELNNSIETDYTTNKYILNCVQLRIEQNSIFSKHLIHCLDYVWYRHFPIELLSKVYFKDKLKRNEMKFNNNNNETDAEKEKEKEDDDDDEGEKEQEDKHEGFIHVFTKNISHSNDWNLYKLKSNYPLLLDHVNSNSLIESHCSTSIRPPLWLIYSLIRHPYLSQRECALTGYCVWLHFEANKWIKKCEQLSTNFSQSIYFDWSIPVTTLHHHHYPTTTNTTNNTTNTTQLHRIIPYQLSRIRSFAIGLLLPTIPFLCITNCNSDINFKTYYSNRHLCSKKLLNRSFGLILHGLEKFSFMNSNELIIMNKYFMKTNCLLESSSHDITGFISEPTYIHHAHHQCNHHHPIISVEFENIINNANNNSNVNNARYDQLPANKNSTTTTTTATTATITTTTTATTTTTTTTTTTKTATTTTTTTSNNNNNRCNNPNFHKYYLLSTFPVLFSTLIGSFIDALISYIVKLKIINHKKLKSDQKDNKDDHHKGNHFSSSTATINNDDNDADDETSTPEIDLCTYGLDAFIILLQDSDNCVLSSAIKSNLLPVLYNMAWLLEFGINEANSLLHMHNNDYHNTNRPISIIPSLLMPIFTSLNRLIGRVISWMIIDEKFSNELIPSSCPVFHYSLDTSLRFQLIRTFLQYLISMKPDLNNDDYDGYVVNLESEVLLNPGPVSRCFVRRVLHSLLETSISQLDRIGQELNKSVAFNQQNKRKQEENDIQTTTEDGNVKYLCENLKLHYNHLVWILNCTVNVLIYSRMFTHNYCSLF</sequence>
<evidence type="ECO:0000313" key="3">
    <source>
        <dbReference type="Proteomes" id="UP000277204"/>
    </source>
</evidence>
<name>A0A183LGA3_9TREM</name>
<keyword evidence="3" id="KW-1185">Reference proteome</keyword>
<dbReference type="Proteomes" id="UP000277204">
    <property type="component" value="Unassembled WGS sequence"/>
</dbReference>
<protein>
    <submittedName>
        <fullName evidence="2">Uncharacterized protein</fullName>
    </submittedName>
</protein>